<keyword evidence="1" id="KW-0560">Oxidoreductase</keyword>
<dbReference type="Gene3D" id="1.10.3660.10">
    <property type="entry name" value="6-phosphogluconate dehydrogenase C-terminal like domain"/>
    <property type="match status" value="1"/>
</dbReference>
<evidence type="ECO:0000256" key="1">
    <source>
        <dbReference type="ARBA" id="ARBA00023002"/>
    </source>
</evidence>
<dbReference type="SUPFAM" id="SSF51735">
    <property type="entry name" value="NAD(P)-binding Rossmann-fold domains"/>
    <property type="match status" value="1"/>
</dbReference>
<dbReference type="InterPro" id="IPR008927">
    <property type="entry name" value="6-PGluconate_DH-like_C_sf"/>
</dbReference>
<dbReference type="InterPro" id="IPR036291">
    <property type="entry name" value="NAD(P)-bd_dom_sf"/>
</dbReference>
<dbReference type="SUPFAM" id="SSF48179">
    <property type="entry name" value="6-phosphogluconate dehydrogenase C-terminal domain-like"/>
    <property type="match status" value="1"/>
</dbReference>
<dbReference type="PANTHER" id="PTHR21363:SF0">
    <property type="entry name" value="PREPHENATE DEHYDROGENASE [NADP(+)]"/>
    <property type="match status" value="1"/>
</dbReference>
<dbReference type="EMBL" id="CP071060">
    <property type="protein sequence ID" value="QSI78561.1"/>
    <property type="molecule type" value="Genomic_DNA"/>
</dbReference>
<dbReference type="PANTHER" id="PTHR21363">
    <property type="entry name" value="PREPHENATE DEHYDROGENASE"/>
    <property type="match status" value="1"/>
</dbReference>
<name>A0ABX7M9Z2_9RHOO</name>
<dbReference type="InterPro" id="IPR050812">
    <property type="entry name" value="Preph/Arog_dehydrog"/>
</dbReference>
<keyword evidence="4" id="KW-1185">Reference proteome</keyword>
<accession>A0ABX7M9Z2</accession>
<proteinExistence type="predicted"/>
<evidence type="ECO:0000313" key="3">
    <source>
        <dbReference type="EMBL" id="QSI78561.1"/>
    </source>
</evidence>
<feature type="domain" description="Prephenate/arogenate dehydrogenase" evidence="2">
    <location>
        <begin position="5"/>
        <end position="292"/>
    </location>
</feature>
<evidence type="ECO:0000259" key="2">
    <source>
        <dbReference type="PROSITE" id="PS51176"/>
    </source>
</evidence>
<gene>
    <name evidence="3" type="ORF">JY500_08115</name>
</gene>
<dbReference type="PROSITE" id="PS51176">
    <property type="entry name" value="PDH_ADH"/>
    <property type="match status" value="1"/>
</dbReference>
<sequence>MKPFGRVVICGVGLIGGSFALALKARGLVREVVGIGRTTASLERARELGVIDRFATDWATALDGAELVLLAMPVGQMLGVMQAMAPHLGPDTLVTDAGSTKRDVIEAIYSNLKSHLEQVVPAHPIAGAEKSGPDAARADLYAGRKVVITPLSENRPEAVARVREAWAATGASLHDMSPQEHDRVFAAVSHLPHLLAFALVHEIAGRANAEQLFGFAAGGFRDFTRIASSHPEMWRDISVANRHALLAELDTYITELAWIRALLSQGDGDSLLKLFSEARDAREAWLAGRFDA</sequence>
<dbReference type="InterPro" id="IPR003099">
    <property type="entry name" value="Prephen_DH"/>
</dbReference>
<organism evidence="3 4">
    <name type="scientific">Niveibacterium microcysteis</name>
    <dbReference type="NCBI Taxonomy" id="2811415"/>
    <lineage>
        <taxon>Bacteria</taxon>
        <taxon>Pseudomonadati</taxon>
        <taxon>Pseudomonadota</taxon>
        <taxon>Betaproteobacteria</taxon>
        <taxon>Rhodocyclales</taxon>
        <taxon>Rhodocyclaceae</taxon>
        <taxon>Niveibacterium</taxon>
    </lineage>
</organism>
<dbReference type="InterPro" id="IPR046825">
    <property type="entry name" value="PDH_C"/>
</dbReference>
<dbReference type="InterPro" id="IPR046826">
    <property type="entry name" value="PDH_N"/>
</dbReference>
<dbReference type="Gene3D" id="3.40.50.720">
    <property type="entry name" value="NAD(P)-binding Rossmann-like Domain"/>
    <property type="match status" value="1"/>
</dbReference>
<evidence type="ECO:0000313" key="4">
    <source>
        <dbReference type="Proteomes" id="UP000663570"/>
    </source>
</evidence>
<dbReference type="Pfam" id="PF20463">
    <property type="entry name" value="PDH_C"/>
    <property type="match status" value="1"/>
</dbReference>
<dbReference type="RefSeq" id="WP_172204340.1">
    <property type="nucleotide sequence ID" value="NZ_CP071060.1"/>
</dbReference>
<reference evidence="3 4" key="1">
    <citation type="submission" date="2021-02" db="EMBL/GenBank/DDBJ databases">
        <title>Niveibacterium changnyeongensis HC41.</title>
        <authorList>
            <person name="Kang M."/>
        </authorList>
    </citation>
    <scope>NUCLEOTIDE SEQUENCE [LARGE SCALE GENOMIC DNA]</scope>
    <source>
        <strain evidence="3 4">HC41</strain>
    </source>
</reference>
<dbReference type="Pfam" id="PF02153">
    <property type="entry name" value="PDH_N"/>
    <property type="match status" value="1"/>
</dbReference>
<protein>
    <submittedName>
        <fullName evidence="3">Prephenate dehydrogenase/arogenate dehydrogenase family protein</fullName>
    </submittedName>
</protein>
<dbReference type="Proteomes" id="UP000663570">
    <property type="component" value="Chromosome"/>
</dbReference>